<reference evidence="6" key="1">
    <citation type="submission" date="2017-06" db="EMBL/GenBank/DDBJ databases">
        <authorList>
            <person name="Varghese N."/>
            <person name="Submissions S."/>
        </authorList>
    </citation>
    <scope>NUCLEOTIDE SEQUENCE [LARGE SCALE GENOMIC DNA]</scope>
    <source>
        <strain evidence="6">NKM1</strain>
    </source>
</reference>
<dbReference type="PANTHER" id="PTHR31084">
    <property type="entry name" value="ALPHA-L-FUCOSIDASE 2"/>
    <property type="match status" value="1"/>
</dbReference>
<dbReference type="InterPro" id="IPR012341">
    <property type="entry name" value="6hp_glycosidase-like_sf"/>
</dbReference>
<dbReference type="PIRSF" id="PIRSF007663">
    <property type="entry name" value="UCP007663"/>
    <property type="match status" value="1"/>
</dbReference>
<organism evidence="5 6">
    <name type="scientific">Pontibacter ummariensis</name>
    <dbReference type="NCBI Taxonomy" id="1610492"/>
    <lineage>
        <taxon>Bacteria</taxon>
        <taxon>Pseudomonadati</taxon>
        <taxon>Bacteroidota</taxon>
        <taxon>Cytophagia</taxon>
        <taxon>Cytophagales</taxon>
        <taxon>Hymenobacteraceae</taxon>
        <taxon>Pontibacter</taxon>
    </lineage>
</organism>
<dbReference type="Gene3D" id="2.70.98.50">
    <property type="entry name" value="putative glycoside hydrolase family protein from bacillus halodurans"/>
    <property type="match status" value="1"/>
</dbReference>
<evidence type="ECO:0000259" key="2">
    <source>
        <dbReference type="Pfam" id="PF14498"/>
    </source>
</evidence>
<feature type="signal peptide" evidence="1">
    <location>
        <begin position="1"/>
        <end position="28"/>
    </location>
</feature>
<dbReference type="InterPro" id="IPR016518">
    <property type="entry name" value="Alpha-L-fucosidase"/>
</dbReference>
<sequence length="826" mass="91605">MMISQRKMMRGFFCCLLLSLTFLGSAFAQDSAPLKLWYTQPAQKWVEALPVGNGRLGAMVYGDPAEEVIQLNENTVWAGQPNRNDNPQAREALPEVRRLIFEGNYKEAQQLANQKFISKTSHGMPYETAGNLKLSFAGHANYTNYHRELDLEKAVTTSSYRVNGVNYKTEVLSSFPDQVIVVRMSADKPGAISFSATMDRPANAAVSTKGSDELILSGKSGSHEGVEGKVQFQAQARVQNTGGTVKATESSLHVEQADEATIYISIATNFNNYKDISGNAGERADAYLQKALKKGVEAIRKDHVADYKQYFDRVSLALGQTEAVNLPTDQRIAQFKIGNDPALVALYFQFGRYLLISASRPGGQPANLQGIWNDQLTPPWDSKYTVNINTEMNYWPSEITNLTELNEPLIQMVREVSESGRQTARDMYGADGWMLHHNTDIWRINGAVDGAFWGMWPMGGAWLSQHLFDKYAFSGDREYLASVYPILKEASKFYLDFLVEEPEHGWLVVAPSVSPENAPSVHPESSIAAGTTMDNQLVFDLFSKTIKAAEVLKTDEALVAEMKKSLQRLPPMQIGKWGQLQEWMHDWDSPEDKHRHVSHLYGLYPSNQISPYRHPLLFDAARTSLLARGDESTGWSMGWKVNLWARLLDGNHALKLIEDQLSPAGSEGFGEGGGTYPNLFDAHPPFQIDGNFGCAAGIAEMLLQSHDGAVHLLPALPDTWTKGSISGLRARGGFGVDIKWEDNKPDEVTIRSALGGNCRIRSYYPLSGKGLKRAKGANPNLFYQVAEIKDPLVTADADLKSVQVRSIYEYDLKTKPGGVYVVKLAK</sequence>
<dbReference type="GO" id="GO:0005975">
    <property type="term" value="P:carbohydrate metabolic process"/>
    <property type="evidence" value="ECO:0007669"/>
    <property type="project" value="InterPro"/>
</dbReference>
<evidence type="ECO:0000256" key="1">
    <source>
        <dbReference type="SAM" id="SignalP"/>
    </source>
</evidence>
<dbReference type="PANTHER" id="PTHR31084:SF0">
    <property type="entry name" value="ALPHA-L-FUCOSIDASE 2"/>
    <property type="match status" value="1"/>
</dbReference>
<evidence type="ECO:0000313" key="5">
    <source>
        <dbReference type="EMBL" id="SNT12050.1"/>
    </source>
</evidence>
<feature type="chain" id="PRO_5012263703" evidence="1">
    <location>
        <begin position="29"/>
        <end position="826"/>
    </location>
</feature>
<evidence type="ECO:0000313" key="6">
    <source>
        <dbReference type="Proteomes" id="UP000198432"/>
    </source>
</evidence>
<feature type="domain" description="Glycosyl hydrolase family 95 N-terminal" evidence="2">
    <location>
        <begin position="36"/>
        <end position="272"/>
    </location>
</feature>
<gene>
    <name evidence="5" type="ORF">SAMN06296052_12546</name>
</gene>
<accession>A0A239K230</accession>
<keyword evidence="1" id="KW-0732">Signal</keyword>
<dbReference type="Pfam" id="PF22124">
    <property type="entry name" value="Glyco_hydro_95_cat"/>
    <property type="match status" value="1"/>
</dbReference>
<keyword evidence="6" id="KW-1185">Reference proteome</keyword>
<evidence type="ECO:0000259" key="4">
    <source>
        <dbReference type="Pfam" id="PF22124"/>
    </source>
</evidence>
<dbReference type="GO" id="GO:0004560">
    <property type="term" value="F:alpha-L-fucosidase activity"/>
    <property type="evidence" value="ECO:0007669"/>
    <property type="project" value="InterPro"/>
</dbReference>
<dbReference type="EMBL" id="FZOQ01000025">
    <property type="protein sequence ID" value="SNT12050.1"/>
    <property type="molecule type" value="Genomic_DNA"/>
</dbReference>
<dbReference type="InterPro" id="IPR008928">
    <property type="entry name" value="6-hairpin_glycosidase_sf"/>
</dbReference>
<dbReference type="InterPro" id="IPR027414">
    <property type="entry name" value="GH95_N_dom"/>
</dbReference>
<dbReference type="InterPro" id="IPR049053">
    <property type="entry name" value="AFCA-like_C"/>
</dbReference>
<dbReference type="AlphaFoldDB" id="A0A239K230"/>
<dbReference type="Pfam" id="PF14498">
    <property type="entry name" value="Glyco_hyd_65N_2"/>
    <property type="match status" value="1"/>
</dbReference>
<name>A0A239K230_9BACT</name>
<dbReference type="Proteomes" id="UP000198432">
    <property type="component" value="Unassembled WGS sequence"/>
</dbReference>
<proteinExistence type="predicted"/>
<dbReference type="FunFam" id="1.50.10.10:FF:000028">
    <property type="entry name" value="Alpha-L-fucosidase 2"/>
    <property type="match status" value="1"/>
</dbReference>
<dbReference type="Gene3D" id="1.50.10.10">
    <property type="match status" value="1"/>
</dbReference>
<dbReference type="Pfam" id="PF21307">
    <property type="entry name" value="Glyco_hydro_95_C"/>
    <property type="match status" value="1"/>
</dbReference>
<dbReference type="InterPro" id="IPR054363">
    <property type="entry name" value="GH95_cat"/>
</dbReference>
<protein>
    <submittedName>
        <fullName evidence="5">Alpha-L-fucosidase 2</fullName>
    </submittedName>
</protein>
<dbReference type="SUPFAM" id="SSF48208">
    <property type="entry name" value="Six-hairpin glycosidases"/>
    <property type="match status" value="1"/>
</dbReference>
<evidence type="ECO:0000259" key="3">
    <source>
        <dbReference type="Pfam" id="PF21307"/>
    </source>
</evidence>
<feature type="domain" description="Glycosyl hydrolase family 95 catalytic" evidence="4">
    <location>
        <begin position="296"/>
        <end position="702"/>
    </location>
</feature>
<feature type="domain" description="Alpha fucosidase A-like C-terminal" evidence="3">
    <location>
        <begin position="704"/>
        <end position="765"/>
    </location>
</feature>